<sequence>MSDDKKMIDPIDAGFDEVAKAMVSSIKGGGAKTQIPVALYTGALPIGNVELDCAVLENGTRVLSERAVHRAFGSKRGGSHWKRMKENEGGANLPSFLSANNLAPFISTTLAHDLIEPIRYRTNGGGAVANGIKAELLPEICGVWLAARREGELHPSQDHLAQQAEVLMESFAKVGIIALVDEATGYQLDRKHDALRLLLNKYIADGLQKWLHTFPDTFFAELDRLYGNPKTSPKSRPQYYGSFINRYIYDPIENGYVKAELDKLNITDEGKRRARFHQWLTGDGRTILIRQIGRVEGVMEMCTDIEHFKKVAARQKTISVAPYLFDEMNRIID</sequence>
<dbReference type="Proteomes" id="UP001202887">
    <property type="component" value="Unassembled WGS sequence"/>
</dbReference>
<evidence type="ECO:0000313" key="2">
    <source>
        <dbReference type="EMBL" id="MCJ8355220.1"/>
    </source>
</evidence>
<reference evidence="2" key="2">
    <citation type="submission" date="2022-03" db="EMBL/GenBank/DDBJ databases">
        <authorList>
            <person name="Ryngajllo M."/>
            <person name="Jacek P."/>
            <person name="Kubiak K."/>
        </authorList>
    </citation>
    <scope>NUCLEOTIDE SEQUENCE</scope>
    <source>
        <strain evidence="2">SI1</strain>
    </source>
</reference>
<protein>
    <submittedName>
        <fullName evidence="2">P63C domain-containing protein</fullName>
    </submittedName>
</protein>
<proteinExistence type="predicted"/>
<accession>A0AAW5EV69</accession>
<evidence type="ECO:0000259" key="1">
    <source>
        <dbReference type="Pfam" id="PF10546"/>
    </source>
</evidence>
<dbReference type="Pfam" id="PF10546">
    <property type="entry name" value="P63C"/>
    <property type="match status" value="1"/>
</dbReference>
<dbReference type="AlphaFoldDB" id="A0AAW5EV69"/>
<dbReference type="EMBL" id="JAIBCX010000063">
    <property type="protein sequence ID" value="MCJ8355220.1"/>
    <property type="molecule type" value="Genomic_DNA"/>
</dbReference>
<feature type="domain" description="Bacteriophage Mx8 p63 C-terminal" evidence="1">
    <location>
        <begin position="198"/>
        <end position="284"/>
    </location>
</feature>
<gene>
    <name evidence="2" type="ORF">K1W68_14675</name>
</gene>
<dbReference type="InterPro" id="IPR018874">
    <property type="entry name" value="Phage_Mx8_p63_C"/>
</dbReference>
<organism evidence="2 3">
    <name type="scientific">Novacetimonas hansenii</name>
    <name type="common">Komagataeibacter hansenii</name>
    <dbReference type="NCBI Taxonomy" id="436"/>
    <lineage>
        <taxon>Bacteria</taxon>
        <taxon>Pseudomonadati</taxon>
        <taxon>Pseudomonadota</taxon>
        <taxon>Alphaproteobacteria</taxon>
        <taxon>Acetobacterales</taxon>
        <taxon>Acetobacteraceae</taxon>
        <taxon>Novacetimonas</taxon>
    </lineage>
</organism>
<reference evidence="2" key="1">
    <citation type="journal article" date="2021" name="Polymers (Basel)">
        <title>Highly Stretchable Bacterial Cellulose Produced by Komagataeibacter hansenii SI1.</title>
        <authorList>
            <person name="Cielecka I."/>
            <person name="Ryngajllo M."/>
            <person name="Maniukiewicz W."/>
            <person name="Bielecki S."/>
        </authorList>
    </citation>
    <scope>NUCLEOTIDE SEQUENCE</scope>
    <source>
        <strain evidence="2">SI1</strain>
    </source>
</reference>
<evidence type="ECO:0000313" key="3">
    <source>
        <dbReference type="Proteomes" id="UP001202887"/>
    </source>
</evidence>
<name>A0AAW5EV69_NOVHA</name>
<comment type="caution">
    <text evidence="2">The sequence shown here is derived from an EMBL/GenBank/DDBJ whole genome shotgun (WGS) entry which is preliminary data.</text>
</comment>
<dbReference type="RefSeq" id="WP_247067773.1">
    <property type="nucleotide sequence ID" value="NZ_CP094848.1"/>
</dbReference>